<protein>
    <recommendedName>
        <fullName evidence="6">Long-chain-fatty-acid--CoA ligase</fullName>
    </recommendedName>
</protein>
<sequence length="504" mass="55392">MAFYKYLKSHAEKQPDSAAIIEGDSTVTYSEFCEQVESFAAALSKLPLNSKSKVGLLCLNQKEYLVAFFGSLLKGLPVIPFNFLLKPEDLAFITQDANIDTLVVDSAFVNPEIRSFFKLFPNKILIGPAEINQVGKETHRFEEFLKSGEKDNAFIKHERESEIPDVILYTSGTTAKPKGVMLNEDQFDENCTGFLEHLHITAEDSAIVALPLFHSFGNIMALVFCRVGATLILLKQFQPKTILASIATHKATFLPLVPTIYSFLVDLYERGDYDVSSLHTCISGGAALPEALLKKVEDVLDVTVIEGYGLTETSPVIAVNTMKDGSVPGSVGPVLPNVDIIIVDDSGNTVGLKQVGEILVRGKTVMSGYWKRIEETQESIRPDGWFKTGDLGHLDEKGRLYISAGRKKDLIIRAGENISPLAIENALMAHPAPAEVAAVGIVDERVGEKVKVCVVLREGADTTEQELKDFCRKNLPAFMTPDMIEFHKSLPKTATGKIIKDQLK</sequence>
<accession>A0A381NXX3</accession>
<evidence type="ECO:0000313" key="5">
    <source>
        <dbReference type="EMBL" id="SUZ59471.1"/>
    </source>
</evidence>
<dbReference type="PANTHER" id="PTHR43201:SF5">
    <property type="entry name" value="MEDIUM-CHAIN ACYL-COA LIGASE ACSF2, MITOCHONDRIAL"/>
    <property type="match status" value="1"/>
</dbReference>
<reference evidence="5" key="1">
    <citation type="submission" date="2018-05" db="EMBL/GenBank/DDBJ databases">
        <authorList>
            <person name="Lanie J.A."/>
            <person name="Ng W.-L."/>
            <person name="Kazmierczak K.M."/>
            <person name="Andrzejewski T.M."/>
            <person name="Davidsen T.M."/>
            <person name="Wayne K.J."/>
            <person name="Tettelin H."/>
            <person name="Glass J.I."/>
            <person name="Rusch D."/>
            <person name="Podicherti R."/>
            <person name="Tsui H.-C.T."/>
            <person name="Winkler M.E."/>
        </authorList>
    </citation>
    <scope>NUCLEOTIDE SEQUENCE</scope>
</reference>
<dbReference type="InterPro" id="IPR025110">
    <property type="entry name" value="AMP-bd_C"/>
</dbReference>
<evidence type="ECO:0000256" key="2">
    <source>
        <dbReference type="ARBA" id="ARBA00022598"/>
    </source>
</evidence>
<feature type="domain" description="AMP-binding enzyme C-terminal" evidence="4">
    <location>
        <begin position="423"/>
        <end position="497"/>
    </location>
</feature>
<proteinExistence type="inferred from homology"/>
<dbReference type="InterPro" id="IPR042099">
    <property type="entry name" value="ANL_N_sf"/>
</dbReference>
<name>A0A381NXX3_9ZZZZ</name>
<dbReference type="Gene3D" id="3.30.300.30">
    <property type="match status" value="1"/>
</dbReference>
<dbReference type="InterPro" id="IPR045851">
    <property type="entry name" value="AMP-bd_C_sf"/>
</dbReference>
<dbReference type="PANTHER" id="PTHR43201">
    <property type="entry name" value="ACYL-COA SYNTHETASE"/>
    <property type="match status" value="1"/>
</dbReference>
<dbReference type="GO" id="GO:0006631">
    <property type="term" value="P:fatty acid metabolic process"/>
    <property type="evidence" value="ECO:0007669"/>
    <property type="project" value="TreeGrafter"/>
</dbReference>
<dbReference type="SUPFAM" id="SSF56801">
    <property type="entry name" value="Acetyl-CoA synthetase-like"/>
    <property type="match status" value="1"/>
</dbReference>
<comment type="similarity">
    <text evidence="1">Belongs to the ATP-dependent AMP-binding enzyme family.</text>
</comment>
<evidence type="ECO:0000259" key="3">
    <source>
        <dbReference type="Pfam" id="PF00501"/>
    </source>
</evidence>
<gene>
    <name evidence="5" type="ORF">METZ01_LOCUS12325</name>
</gene>
<dbReference type="GO" id="GO:0031956">
    <property type="term" value="F:medium-chain fatty acid-CoA ligase activity"/>
    <property type="evidence" value="ECO:0007669"/>
    <property type="project" value="TreeGrafter"/>
</dbReference>
<dbReference type="AlphaFoldDB" id="A0A381NXX3"/>
<dbReference type="Gene3D" id="3.40.50.12780">
    <property type="entry name" value="N-terminal domain of ligase-like"/>
    <property type="match status" value="1"/>
</dbReference>
<keyword evidence="2" id="KW-0436">Ligase</keyword>
<evidence type="ECO:0000259" key="4">
    <source>
        <dbReference type="Pfam" id="PF13193"/>
    </source>
</evidence>
<dbReference type="Pfam" id="PF13193">
    <property type="entry name" value="AMP-binding_C"/>
    <property type="match status" value="1"/>
</dbReference>
<dbReference type="InterPro" id="IPR000873">
    <property type="entry name" value="AMP-dep_synth/lig_dom"/>
</dbReference>
<dbReference type="EMBL" id="UINC01000680">
    <property type="protein sequence ID" value="SUZ59471.1"/>
    <property type="molecule type" value="Genomic_DNA"/>
</dbReference>
<evidence type="ECO:0000256" key="1">
    <source>
        <dbReference type="ARBA" id="ARBA00006432"/>
    </source>
</evidence>
<organism evidence="5">
    <name type="scientific">marine metagenome</name>
    <dbReference type="NCBI Taxonomy" id="408172"/>
    <lineage>
        <taxon>unclassified sequences</taxon>
        <taxon>metagenomes</taxon>
        <taxon>ecological metagenomes</taxon>
    </lineage>
</organism>
<dbReference type="Pfam" id="PF00501">
    <property type="entry name" value="AMP-binding"/>
    <property type="match status" value="1"/>
</dbReference>
<feature type="domain" description="AMP-dependent synthetase/ligase" evidence="3">
    <location>
        <begin position="8"/>
        <end position="370"/>
    </location>
</feature>
<evidence type="ECO:0008006" key="6">
    <source>
        <dbReference type="Google" id="ProtNLM"/>
    </source>
</evidence>